<organism evidence="1">
    <name type="scientific">marine sediment metagenome</name>
    <dbReference type="NCBI Taxonomy" id="412755"/>
    <lineage>
        <taxon>unclassified sequences</taxon>
        <taxon>metagenomes</taxon>
        <taxon>ecological metagenomes</taxon>
    </lineage>
</organism>
<protein>
    <recommendedName>
        <fullName evidence="2">HK97 gp10 family phage protein</fullName>
    </recommendedName>
</protein>
<name>X1S7S5_9ZZZZ</name>
<dbReference type="AlphaFoldDB" id="X1S7S5"/>
<evidence type="ECO:0008006" key="2">
    <source>
        <dbReference type="Google" id="ProtNLM"/>
    </source>
</evidence>
<reference evidence="1" key="1">
    <citation type="journal article" date="2014" name="Front. Microbiol.">
        <title>High frequency of phylogenetically diverse reductive dehalogenase-homologous genes in deep subseafloor sedimentary metagenomes.</title>
        <authorList>
            <person name="Kawai M."/>
            <person name="Futagami T."/>
            <person name="Toyoda A."/>
            <person name="Takaki Y."/>
            <person name="Nishi S."/>
            <person name="Hori S."/>
            <person name="Arai W."/>
            <person name="Tsubouchi T."/>
            <person name="Morono Y."/>
            <person name="Uchiyama I."/>
            <person name="Ito T."/>
            <person name="Fujiyama A."/>
            <person name="Inagaki F."/>
            <person name="Takami H."/>
        </authorList>
    </citation>
    <scope>NUCLEOTIDE SEQUENCE</scope>
    <source>
        <strain evidence="1">Expedition CK06-06</strain>
    </source>
</reference>
<proteinExistence type="predicted"/>
<gene>
    <name evidence="1" type="ORF">S12H4_36075</name>
</gene>
<comment type="caution">
    <text evidence="1">The sequence shown here is derived from an EMBL/GenBank/DDBJ whole genome shotgun (WGS) entry which is preliminary data.</text>
</comment>
<evidence type="ECO:0000313" key="1">
    <source>
        <dbReference type="EMBL" id="GAI88983.1"/>
    </source>
</evidence>
<dbReference type="EMBL" id="BARW01021478">
    <property type="protein sequence ID" value="GAI88983.1"/>
    <property type="molecule type" value="Genomic_DNA"/>
</dbReference>
<sequence length="141" mass="16233">MLQKSKVDLIWRGDFVMKKLGKEAYNRLYDLGQDLTDEVKEFISKPGTGKWYRKGKTTWYQASAPGFPPTIKWGELKGSVSHAVIIEGHTTYLYIGTTKDYGYWLEVGTENIEARPWLSVILKRLAPSTKIYVLKEWLEGI</sequence>
<accession>X1S7S5</accession>